<name>A0A4Z2G5Q3_9TELE</name>
<proteinExistence type="predicted"/>
<comment type="caution">
    <text evidence="2">The sequence shown here is derived from an EMBL/GenBank/DDBJ whole genome shotgun (WGS) entry which is preliminary data.</text>
</comment>
<feature type="region of interest" description="Disordered" evidence="1">
    <location>
        <begin position="1"/>
        <end position="33"/>
    </location>
</feature>
<reference evidence="2 3" key="1">
    <citation type="submission" date="2019-03" db="EMBL/GenBank/DDBJ databases">
        <title>First draft genome of Liparis tanakae, snailfish: a comprehensive survey of snailfish specific genes.</title>
        <authorList>
            <person name="Kim W."/>
            <person name="Song I."/>
            <person name="Jeong J.-H."/>
            <person name="Kim D."/>
            <person name="Kim S."/>
            <person name="Ryu S."/>
            <person name="Song J.Y."/>
            <person name="Lee S.K."/>
        </authorList>
    </citation>
    <scope>NUCLEOTIDE SEQUENCE [LARGE SCALE GENOMIC DNA]</scope>
    <source>
        <tissue evidence="2">Muscle</tissue>
    </source>
</reference>
<dbReference type="Proteomes" id="UP000314294">
    <property type="component" value="Unassembled WGS sequence"/>
</dbReference>
<protein>
    <submittedName>
        <fullName evidence="2">Uncharacterized protein</fullName>
    </submittedName>
</protein>
<gene>
    <name evidence="2" type="ORF">EYF80_041391</name>
</gene>
<dbReference type="EMBL" id="SRLO01000698">
    <property type="protein sequence ID" value="TNN48405.1"/>
    <property type="molecule type" value="Genomic_DNA"/>
</dbReference>
<keyword evidence="3" id="KW-1185">Reference proteome</keyword>
<accession>A0A4Z2G5Q3</accession>
<evidence type="ECO:0000313" key="3">
    <source>
        <dbReference type="Proteomes" id="UP000314294"/>
    </source>
</evidence>
<organism evidence="2 3">
    <name type="scientific">Liparis tanakae</name>
    <name type="common">Tanaka's snailfish</name>
    <dbReference type="NCBI Taxonomy" id="230148"/>
    <lineage>
        <taxon>Eukaryota</taxon>
        <taxon>Metazoa</taxon>
        <taxon>Chordata</taxon>
        <taxon>Craniata</taxon>
        <taxon>Vertebrata</taxon>
        <taxon>Euteleostomi</taxon>
        <taxon>Actinopterygii</taxon>
        <taxon>Neopterygii</taxon>
        <taxon>Teleostei</taxon>
        <taxon>Neoteleostei</taxon>
        <taxon>Acanthomorphata</taxon>
        <taxon>Eupercaria</taxon>
        <taxon>Perciformes</taxon>
        <taxon>Cottioidei</taxon>
        <taxon>Cottales</taxon>
        <taxon>Liparidae</taxon>
        <taxon>Liparis</taxon>
    </lineage>
</organism>
<evidence type="ECO:0000313" key="2">
    <source>
        <dbReference type="EMBL" id="TNN48405.1"/>
    </source>
</evidence>
<dbReference type="AlphaFoldDB" id="A0A4Z2G5Q3"/>
<evidence type="ECO:0000256" key="1">
    <source>
        <dbReference type="SAM" id="MobiDB-lite"/>
    </source>
</evidence>
<sequence>MDRWPILSSPSLCGSTTEKEYTSPDLSVASSSSSARLNVRAVHLLTTHLCNEFLVTDENKPLSTETNGSHGCVSVRIMRREHMRSGYFVAR</sequence>